<dbReference type="EMBL" id="QUMU01000003">
    <property type="protein sequence ID" value="REG34791.1"/>
    <property type="molecule type" value="Genomic_DNA"/>
</dbReference>
<evidence type="ECO:0000313" key="6">
    <source>
        <dbReference type="EMBL" id="REG34791.1"/>
    </source>
</evidence>
<dbReference type="SMART" id="SM00028">
    <property type="entry name" value="TPR"/>
    <property type="match status" value="5"/>
</dbReference>
<dbReference type="PROSITE" id="PS50005">
    <property type="entry name" value="TPR"/>
    <property type="match status" value="2"/>
</dbReference>
<dbReference type="Pfam" id="PF13432">
    <property type="entry name" value="TPR_16"/>
    <property type="match status" value="1"/>
</dbReference>
<dbReference type="PANTHER" id="PTHR45586">
    <property type="entry name" value="TPR REPEAT-CONTAINING PROTEIN PA4667"/>
    <property type="match status" value="1"/>
</dbReference>
<feature type="repeat" description="TPR" evidence="3">
    <location>
        <begin position="214"/>
        <end position="247"/>
    </location>
</feature>
<reference evidence="6 8" key="2">
    <citation type="submission" date="2018-08" db="EMBL/GenBank/DDBJ databases">
        <title>Genomic Encyclopedia of Archaeal and Bacterial Type Strains, Phase II (KMG-II): from individual species to whole genera.</title>
        <authorList>
            <person name="Goeker M."/>
        </authorList>
    </citation>
    <scope>NUCLEOTIDE SEQUENCE [LARGE SCALE GENOMIC DNA]</scope>
    <source>
        <strain evidence="6 8">DSM 2261</strain>
    </source>
</reference>
<accession>A0AAC8Q6P1</accession>
<dbReference type="PANTHER" id="PTHR45586:SF14">
    <property type="entry name" value="TETRATRICOPEPTIDE TPR_2 REPEAT PROTEIN"/>
    <property type="match status" value="1"/>
</dbReference>
<sequence length="349" mass="37705">MRNTILSACFAALSLSACDVSQLRRPQGLLPSTANRLDNRVLPSGEPTTEVVFSPPPALPSPGDALPETAGLPPPPRMPDEALSRAEELAPAEPADSISLPHEPHLYPVAHLDRARALREEGDLSGALTEARRAVHDAGDDVDAAEQALDVFIQLARLTGQKQLAADAYRELAVLFPDGPEPLVQQARLLLELGDTEGAFRAAEAALELDREYPEVYQVLGRIHLAAGQSTEAIIRFKQAVHLDPYHGYALNNLGLTYLRTGQDALAVEALAQAAYLLPQVGFVHNNLGLAYERLGRYEEARMAFDTATRLSTGDLKARLNLQRLNREARASVDLQALLGGRTSPGCPE</sequence>
<name>A0AAC8Q6P1_9BACT</name>
<feature type="repeat" description="TPR" evidence="3">
    <location>
        <begin position="282"/>
        <end position="315"/>
    </location>
</feature>
<evidence type="ECO:0000256" key="1">
    <source>
        <dbReference type="ARBA" id="ARBA00022737"/>
    </source>
</evidence>
<keyword evidence="8" id="KW-1185">Reference proteome</keyword>
<keyword evidence="2 3" id="KW-0802">TPR repeat</keyword>
<dbReference type="Pfam" id="PF13181">
    <property type="entry name" value="TPR_8"/>
    <property type="match status" value="1"/>
</dbReference>
<evidence type="ECO:0000256" key="2">
    <source>
        <dbReference type="ARBA" id="ARBA00022803"/>
    </source>
</evidence>
<feature type="compositionally biased region" description="Basic and acidic residues" evidence="4">
    <location>
        <begin position="78"/>
        <end position="88"/>
    </location>
</feature>
<dbReference type="KEGG" id="age:AA314_03610"/>
<dbReference type="SUPFAM" id="SSF48452">
    <property type="entry name" value="TPR-like"/>
    <property type="match status" value="1"/>
</dbReference>
<evidence type="ECO:0000313" key="7">
    <source>
        <dbReference type="Proteomes" id="UP000035579"/>
    </source>
</evidence>
<dbReference type="Proteomes" id="UP000256345">
    <property type="component" value="Unassembled WGS sequence"/>
</dbReference>
<dbReference type="RefSeq" id="WP_053066476.1">
    <property type="nucleotide sequence ID" value="NZ_CP011509.1"/>
</dbReference>
<dbReference type="AlphaFoldDB" id="A0AAC8Q6P1"/>
<dbReference type="InterPro" id="IPR051012">
    <property type="entry name" value="CellSynth/LPSAsmb/PSIAsmb"/>
</dbReference>
<evidence type="ECO:0000256" key="4">
    <source>
        <dbReference type="SAM" id="MobiDB-lite"/>
    </source>
</evidence>
<keyword evidence="1" id="KW-0677">Repeat</keyword>
<proteinExistence type="predicted"/>
<evidence type="ECO:0000256" key="3">
    <source>
        <dbReference type="PROSITE-ProRule" id="PRU00339"/>
    </source>
</evidence>
<dbReference type="Pfam" id="PF07719">
    <property type="entry name" value="TPR_2"/>
    <property type="match status" value="1"/>
</dbReference>
<protein>
    <submittedName>
        <fullName evidence="5">TPR repeat protein</fullName>
    </submittedName>
    <submittedName>
        <fullName evidence="6">Tetratricopeptide repeat protein</fullName>
    </submittedName>
</protein>
<dbReference type="InterPro" id="IPR011990">
    <property type="entry name" value="TPR-like_helical_dom_sf"/>
</dbReference>
<organism evidence="5 7">
    <name type="scientific">Archangium gephyra</name>
    <dbReference type="NCBI Taxonomy" id="48"/>
    <lineage>
        <taxon>Bacteria</taxon>
        <taxon>Pseudomonadati</taxon>
        <taxon>Myxococcota</taxon>
        <taxon>Myxococcia</taxon>
        <taxon>Myxococcales</taxon>
        <taxon>Cystobacterineae</taxon>
        <taxon>Archangiaceae</taxon>
        <taxon>Archangium</taxon>
    </lineage>
</organism>
<evidence type="ECO:0000313" key="5">
    <source>
        <dbReference type="EMBL" id="AKJ01984.1"/>
    </source>
</evidence>
<evidence type="ECO:0000313" key="8">
    <source>
        <dbReference type="Proteomes" id="UP000256345"/>
    </source>
</evidence>
<dbReference type="Proteomes" id="UP000035579">
    <property type="component" value="Chromosome"/>
</dbReference>
<reference evidence="5 7" key="1">
    <citation type="submission" date="2015-05" db="EMBL/GenBank/DDBJ databases">
        <title>Genome assembly of Archangium gephyra DSM 2261.</title>
        <authorList>
            <person name="Sharma G."/>
            <person name="Subramanian S."/>
        </authorList>
    </citation>
    <scope>NUCLEOTIDE SEQUENCE [LARGE SCALE GENOMIC DNA]</scope>
    <source>
        <strain evidence="5 7">DSM 2261</strain>
    </source>
</reference>
<dbReference type="Gene3D" id="1.25.40.10">
    <property type="entry name" value="Tetratricopeptide repeat domain"/>
    <property type="match status" value="1"/>
</dbReference>
<dbReference type="EMBL" id="CP011509">
    <property type="protein sequence ID" value="AKJ01984.1"/>
    <property type="molecule type" value="Genomic_DNA"/>
</dbReference>
<dbReference type="InterPro" id="IPR019734">
    <property type="entry name" value="TPR_rpt"/>
</dbReference>
<dbReference type="PROSITE" id="PS51257">
    <property type="entry name" value="PROKAR_LIPOPROTEIN"/>
    <property type="match status" value="1"/>
</dbReference>
<feature type="region of interest" description="Disordered" evidence="4">
    <location>
        <begin position="46"/>
        <end position="89"/>
    </location>
</feature>
<dbReference type="InterPro" id="IPR013105">
    <property type="entry name" value="TPR_2"/>
</dbReference>
<gene>
    <name evidence="5" type="ORF">AA314_03610</name>
    <name evidence="6" type="ORF">ATI61_103702</name>
</gene>